<feature type="non-terminal residue" evidence="3">
    <location>
        <position position="1"/>
    </location>
</feature>
<dbReference type="RefSeq" id="XP_067472840.1">
    <property type="nucleotide sequence ID" value="XM_067619126.1"/>
</dbReference>
<dbReference type="InterPro" id="IPR044249">
    <property type="entry name" value="XERICO-like"/>
</dbReference>
<dbReference type="Gene3D" id="3.30.40.10">
    <property type="entry name" value="Zinc/RING finger domain, C3HC4 (zinc finger)"/>
    <property type="match status" value="1"/>
</dbReference>
<dbReference type="OrthoDB" id="8062037at2759"/>
<dbReference type="SMART" id="SM00184">
    <property type="entry name" value="RING"/>
    <property type="match status" value="1"/>
</dbReference>
<feature type="domain" description="RING-type" evidence="2">
    <location>
        <begin position="85"/>
        <end position="126"/>
    </location>
</feature>
<dbReference type="PROSITE" id="PS50089">
    <property type="entry name" value="ZF_RING_2"/>
    <property type="match status" value="1"/>
</dbReference>
<dbReference type="InterPro" id="IPR013083">
    <property type="entry name" value="Znf_RING/FYVE/PHD"/>
</dbReference>
<evidence type="ECO:0000259" key="2">
    <source>
        <dbReference type="PROSITE" id="PS50089"/>
    </source>
</evidence>
<keyword evidence="1" id="KW-0863">Zinc-finger</keyword>
<keyword evidence="1" id="KW-0862">Zinc</keyword>
<dbReference type="AlphaFoldDB" id="A0A1L9U1R0"/>
<keyword evidence="4" id="KW-1185">Reference proteome</keyword>
<dbReference type="VEuPathDB" id="FungiDB:ASPBRDRAFT_139782"/>
<accession>A0A1L9U1R0</accession>
<dbReference type="EMBL" id="KV878719">
    <property type="protein sequence ID" value="OJJ65589.1"/>
    <property type="molecule type" value="Genomic_DNA"/>
</dbReference>
<dbReference type="GO" id="GO:0008270">
    <property type="term" value="F:zinc ion binding"/>
    <property type="evidence" value="ECO:0007669"/>
    <property type="project" value="UniProtKB-KW"/>
</dbReference>
<protein>
    <recommendedName>
        <fullName evidence="2">RING-type domain-containing protein</fullName>
    </recommendedName>
</protein>
<evidence type="ECO:0000313" key="3">
    <source>
        <dbReference type="EMBL" id="OJJ65589.1"/>
    </source>
</evidence>
<dbReference type="Proteomes" id="UP000184499">
    <property type="component" value="Unassembled WGS sequence"/>
</dbReference>
<proteinExistence type="predicted"/>
<dbReference type="PANTHER" id="PTHR47258:SF1">
    <property type="entry name" value="E3 UBIQUITIN-PROTEIN LIGASE XERICO-RELATED"/>
    <property type="match status" value="1"/>
</dbReference>
<sequence length="132" mass="15227">IAVILCLTVYIITAFCLLKFRGVASGTLDLSSPAADPEQPMWDSSRRLKSLNRVAPLERYGTWYASSVYHDRIPSLNVEWESSTCTICLDLVRRADTIHALPCKHVFHRRCLENWFLRHHITCPICCRVFYV</sequence>
<organism evidence="3 4">
    <name type="scientific">Aspergillus brasiliensis (strain CBS 101740 / IMI 381727 / IBT 21946)</name>
    <dbReference type="NCBI Taxonomy" id="767769"/>
    <lineage>
        <taxon>Eukaryota</taxon>
        <taxon>Fungi</taxon>
        <taxon>Dikarya</taxon>
        <taxon>Ascomycota</taxon>
        <taxon>Pezizomycotina</taxon>
        <taxon>Eurotiomycetes</taxon>
        <taxon>Eurotiomycetidae</taxon>
        <taxon>Eurotiales</taxon>
        <taxon>Aspergillaceae</taxon>
        <taxon>Aspergillus</taxon>
        <taxon>Aspergillus subgen. Circumdati</taxon>
    </lineage>
</organism>
<dbReference type="OMA" id="TICSDET"/>
<reference evidence="4" key="1">
    <citation type="journal article" date="2017" name="Genome Biol.">
        <title>Comparative genomics reveals high biological diversity and specific adaptations in the industrially and medically important fungal genus Aspergillus.</title>
        <authorList>
            <person name="de Vries R.P."/>
            <person name="Riley R."/>
            <person name="Wiebenga A."/>
            <person name="Aguilar-Osorio G."/>
            <person name="Amillis S."/>
            <person name="Uchima C.A."/>
            <person name="Anderluh G."/>
            <person name="Asadollahi M."/>
            <person name="Askin M."/>
            <person name="Barry K."/>
            <person name="Battaglia E."/>
            <person name="Bayram O."/>
            <person name="Benocci T."/>
            <person name="Braus-Stromeyer S.A."/>
            <person name="Caldana C."/>
            <person name="Canovas D."/>
            <person name="Cerqueira G.C."/>
            <person name="Chen F."/>
            <person name="Chen W."/>
            <person name="Choi C."/>
            <person name="Clum A."/>
            <person name="Dos Santos R.A."/>
            <person name="Damasio A.R."/>
            <person name="Diallinas G."/>
            <person name="Emri T."/>
            <person name="Fekete E."/>
            <person name="Flipphi M."/>
            <person name="Freyberg S."/>
            <person name="Gallo A."/>
            <person name="Gournas C."/>
            <person name="Habgood R."/>
            <person name="Hainaut M."/>
            <person name="Harispe M.L."/>
            <person name="Henrissat B."/>
            <person name="Hilden K.S."/>
            <person name="Hope R."/>
            <person name="Hossain A."/>
            <person name="Karabika E."/>
            <person name="Karaffa L."/>
            <person name="Karanyi Z."/>
            <person name="Krasevec N."/>
            <person name="Kuo A."/>
            <person name="Kusch H."/>
            <person name="LaButti K."/>
            <person name="Lagendijk E.L."/>
            <person name="Lapidus A."/>
            <person name="Levasseur A."/>
            <person name="Lindquist E."/>
            <person name="Lipzen A."/>
            <person name="Logrieco A.F."/>
            <person name="MacCabe A."/>
            <person name="Maekelae M.R."/>
            <person name="Malavazi I."/>
            <person name="Melin P."/>
            <person name="Meyer V."/>
            <person name="Mielnichuk N."/>
            <person name="Miskei M."/>
            <person name="Molnar A.P."/>
            <person name="Mule G."/>
            <person name="Ngan C.Y."/>
            <person name="Orejas M."/>
            <person name="Orosz E."/>
            <person name="Ouedraogo J.P."/>
            <person name="Overkamp K.M."/>
            <person name="Park H.-S."/>
            <person name="Perrone G."/>
            <person name="Piumi F."/>
            <person name="Punt P.J."/>
            <person name="Ram A.F."/>
            <person name="Ramon A."/>
            <person name="Rauscher S."/>
            <person name="Record E."/>
            <person name="Riano-Pachon D.M."/>
            <person name="Robert V."/>
            <person name="Roehrig J."/>
            <person name="Ruller R."/>
            <person name="Salamov A."/>
            <person name="Salih N.S."/>
            <person name="Samson R.A."/>
            <person name="Sandor E."/>
            <person name="Sanguinetti M."/>
            <person name="Schuetze T."/>
            <person name="Sepcic K."/>
            <person name="Shelest E."/>
            <person name="Sherlock G."/>
            <person name="Sophianopoulou V."/>
            <person name="Squina F.M."/>
            <person name="Sun H."/>
            <person name="Susca A."/>
            <person name="Todd R.B."/>
            <person name="Tsang A."/>
            <person name="Unkles S.E."/>
            <person name="van de Wiele N."/>
            <person name="van Rossen-Uffink D."/>
            <person name="Oliveira J.V."/>
            <person name="Vesth T.C."/>
            <person name="Visser J."/>
            <person name="Yu J.-H."/>
            <person name="Zhou M."/>
            <person name="Andersen M.R."/>
            <person name="Archer D.B."/>
            <person name="Baker S.E."/>
            <person name="Benoit I."/>
            <person name="Brakhage A.A."/>
            <person name="Braus G.H."/>
            <person name="Fischer R."/>
            <person name="Frisvad J.C."/>
            <person name="Goldman G.H."/>
            <person name="Houbraken J."/>
            <person name="Oakley B."/>
            <person name="Pocsi I."/>
            <person name="Scazzocchio C."/>
            <person name="Seiboth B."/>
            <person name="vanKuyk P.A."/>
            <person name="Wortman J."/>
            <person name="Dyer P.S."/>
            <person name="Grigoriev I.V."/>
        </authorList>
    </citation>
    <scope>NUCLEOTIDE SEQUENCE [LARGE SCALE GENOMIC DNA]</scope>
    <source>
        <strain evidence="4">CBS 101740 / IMI 381727 / IBT 21946</strain>
    </source>
</reference>
<dbReference type="SUPFAM" id="SSF57850">
    <property type="entry name" value="RING/U-box"/>
    <property type="match status" value="1"/>
</dbReference>
<dbReference type="InterPro" id="IPR001841">
    <property type="entry name" value="Znf_RING"/>
</dbReference>
<dbReference type="Pfam" id="PF13639">
    <property type="entry name" value="zf-RING_2"/>
    <property type="match status" value="1"/>
</dbReference>
<evidence type="ECO:0000313" key="4">
    <source>
        <dbReference type="Proteomes" id="UP000184499"/>
    </source>
</evidence>
<evidence type="ECO:0000256" key="1">
    <source>
        <dbReference type="PROSITE-ProRule" id="PRU00175"/>
    </source>
</evidence>
<dbReference type="GeneID" id="93571614"/>
<dbReference type="PANTHER" id="PTHR47258">
    <property type="match status" value="1"/>
</dbReference>
<keyword evidence="1" id="KW-0479">Metal-binding</keyword>
<gene>
    <name evidence="3" type="ORF">ASPBRDRAFT_139782</name>
</gene>
<dbReference type="STRING" id="767769.A0A1L9U1R0"/>
<name>A0A1L9U1R0_ASPBC</name>